<feature type="transmembrane region" description="Helical" evidence="1">
    <location>
        <begin position="149"/>
        <end position="166"/>
    </location>
</feature>
<keyword evidence="1" id="KW-0472">Membrane</keyword>
<evidence type="ECO:0000313" key="3">
    <source>
        <dbReference type="Proteomes" id="UP000262379"/>
    </source>
</evidence>
<protein>
    <submittedName>
        <fullName evidence="2">Uncharacterized protein</fullName>
    </submittedName>
</protein>
<evidence type="ECO:0000313" key="2">
    <source>
        <dbReference type="EMBL" id="RFC67520.1"/>
    </source>
</evidence>
<gene>
    <name evidence="2" type="ORF">DY251_11015</name>
</gene>
<name>A0A371XE59_9HYPH</name>
<dbReference type="Proteomes" id="UP000262379">
    <property type="component" value="Unassembled WGS sequence"/>
</dbReference>
<reference evidence="3" key="1">
    <citation type="submission" date="2018-08" db="EMBL/GenBank/DDBJ databases">
        <authorList>
            <person name="Im W.T."/>
        </authorList>
    </citation>
    <scope>NUCLEOTIDE SEQUENCE [LARGE SCALE GENOMIC DNA]</scope>
    <source>
        <strain evidence="3">LA-28</strain>
    </source>
</reference>
<keyword evidence="3" id="KW-1185">Reference proteome</keyword>
<comment type="caution">
    <text evidence="2">The sequence shown here is derived from an EMBL/GenBank/DDBJ whole genome shotgun (WGS) entry which is preliminary data.</text>
</comment>
<evidence type="ECO:0000256" key="1">
    <source>
        <dbReference type="SAM" id="Phobius"/>
    </source>
</evidence>
<accession>A0A371XE59</accession>
<keyword evidence="1" id="KW-0812">Transmembrane</keyword>
<keyword evidence="1" id="KW-1133">Transmembrane helix</keyword>
<organism evidence="2 3">
    <name type="scientific">Mesorhizobium denitrificans</name>
    <dbReference type="NCBI Taxonomy" id="2294114"/>
    <lineage>
        <taxon>Bacteria</taxon>
        <taxon>Pseudomonadati</taxon>
        <taxon>Pseudomonadota</taxon>
        <taxon>Alphaproteobacteria</taxon>
        <taxon>Hyphomicrobiales</taxon>
        <taxon>Phyllobacteriaceae</taxon>
        <taxon>Mesorhizobium</taxon>
    </lineage>
</organism>
<dbReference type="EMBL" id="QURN01000007">
    <property type="protein sequence ID" value="RFC67520.1"/>
    <property type="molecule type" value="Genomic_DNA"/>
</dbReference>
<proteinExistence type="predicted"/>
<sequence length="171" mass="19646">MLDGWQQPVRTEITELEGQNDDLTRFVTMFQANELSRATLNLTLAALSADMRLRYVGDQLYRSQSASMGSLRRAAAILHPSRWNDTMKPYEDAVHAGYDTPEAVSKLQDFENDLVAEALSRVTNNQARINALSALNDHYERWRSFLKETFLYMAVALSIFLFFFELRKKDA</sequence>
<dbReference type="AlphaFoldDB" id="A0A371XE59"/>